<proteinExistence type="predicted"/>
<organism evidence="2 3">
    <name type="scientific">Phytophthora infestans</name>
    <name type="common">Potato late blight agent</name>
    <name type="synonym">Botrytis infestans</name>
    <dbReference type="NCBI Taxonomy" id="4787"/>
    <lineage>
        <taxon>Eukaryota</taxon>
        <taxon>Sar</taxon>
        <taxon>Stramenopiles</taxon>
        <taxon>Oomycota</taxon>
        <taxon>Peronosporomycetes</taxon>
        <taxon>Peronosporales</taxon>
        <taxon>Peronosporaceae</taxon>
        <taxon>Phytophthora</taxon>
    </lineage>
</organism>
<evidence type="ECO:0000313" key="2">
    <source>
        <dbReference type="EMBL" id="KAF4129177.1"/>
    </source>
</evidence>
<comment type="caution">
    <text evidence="2">The sequence shown here is derived from an EMBL/GenBank/DDBJ whole genome shotgun (WGS) entry which is preliminary data.</text>
</comment>
<dbReference type="AlphaFoldDB" id="A0A8S9TQK6"/>
<accession>A0A8S9TQK6</accession>
<name>A0A8S9TQK6_PHYIN</name>
<dbReference type="EMBL" id="JAACNO010002980">
    <property type="protein sequence ID" value="KAF4129177.1"/>
    <property type="molecule type" value="Genomic_DNA"/>
</dbReference>
<feature type="compositionally biased region" description="Polar residues" evidence="1">
    <location>
        <begin position="14"/>
        <end position="23"/>
    </location>
</feature>
<protein>
    <submittedName>
        <fullName evidence="2">Uncharacterized protein</fullName>
    </submittedName>
</protein>
<evidence type="ECO:0000256" key="1">
    <source>
        <dbReference type="SAM" id="MobiDB-lite"/>
    </source>
</evidence>
<evidence type="ECO:0000313" key="3">
    <source>
        <dbReference type="Proteomes" id="UP000704712"/>
    </source>
</evidence>
<reference evidence="2" key="1">
    <citation type="submission" date="2020-03" db="EMBL/GenBank/DDBJ databases">
        <title>Hybrid Assembly of Korean Phytophthora infestans isolates.</title>
        <authorList>
            <person name="Prokchorchik M."/>
            <person name="Lee Y."/>
            <person name="Seo J."/>
            <person name="Cho J.-H."/>
            <person name="Park Y.-E."/>
            <person name="Jang D.-C."/>
            <person name="Im J.-S."/>
            <person name="Choi J.-G."/>
            <person name="Park H.-J."/>
            <person name="Lee G.-B."/>
            <person name="Lee Y.-G."/>
            <person name="Hong S.-Y."/>
            <person name="Cho K."/>
            <person name="Sohn K.H."/>
        </authorList>
    </citation>
    <scope>NUCLEOTIDE SEQUENCE</scope>
    <source>
        <strain evidence="2">KR_2_A2</strain>
    </source>
</reference>
<feature type="region of interest" description="Disordered" evidence="1">
    <location>
        <begin position="1"/>
        <end position="48"/>
    </location>
</feature>
<dbReference type="Proteomes" id="UP000704712">
    <property type="component" value="Unassembled WGS sequence"/>
</dbReference>
<gene>
    <name evidence="2" type="ORF">GN958_ATG21632</name>
</gene>
<sequence>MADSDNLPPYPSHGNVTRAQRNTARAKIRQNERQLRNQARPDGSKLPPFVAHNLLSLAAHNAEQIARSR</sequence>